<sequence length="432" mass="50423">MKTREKKNGNSYIKNLFFPPLQCNLIRPNFPSKSQQPNISEDITIEILSRLPVKSLLRFKSICKCWHSLISDSKFKFSCTRHQLIITSSFYSYAIDEVEEEGEVSLRQLPKPMEDMLGLLQILGSCNGLLLVNYSFYLYLWNPSTNQCRKVLKLLNSSPGDQVSSRVSDISGLCYDSFADDYKAVMVFGQVALVVSLKTKHWYRIEFPYGGELKSGPVVDERLHWLVAHREIVCFDPWTEQFVQVPMPRDRNRILGLGVLEECLCMVQCFDCEIEVLVMKEYGVGESWTSLFNLFDNVVGQIHEMVSFCYTKHGEILISMDENQTLVYNPKEDSHRVIQILNDDYYYVSAYEESLVSPSHYGDEGDWEEGRPEEVSDLISELDWDCDCGCCYGWYKRDIEDDHYINWEEEDMIDDCEKEFFRTRKTRNRNRI</sequence>
<dbReference type="EMBL" id="CM045767">
    <property type="protein sequence ID" value="KAI7996395.1"/>
    <property type="molecule type" value="Genomic_DNA"/>
</dbReference>
<protein>
    <submittedName>
        <fullName evidence="1">F-box/kelch-repeat protein</fullName>
    </submittedName>
</protein>
<evidence type="ECO:0000313" key="1">
    <source>
        <dbReference type="EMBL" id="KAI7996395.1"/>
    </source>
</evidence>
<proteinExistence type="predicted"/>
<gene>
    <name evidence="1" type="ORF">LOK49_LG10G01895</name>
</gene>
<keyword evidence="2" id="KW-1185">Reference proteome</keyword>
<organism evidence="1 2">
    <name type="scientific">Camellia lanceoleosa</name>
    <dbReference type="NCBI Taxonomy" id="1840588"/>
    <lineage>
        <taxon>Eukaryota</taxon>
        <taxon>Viridiplantae</taxon>
        <taxon>Streptophyta</taxon>
        <taxon>Embryophyta</taxon>
        <taxon>Tracheophyta</taxon>
        <taxon>Spermatophyta</taxon>
        <taxon>Magnoliopsida</taxon>
        <taxon>eudicotyledons</taxon>
        <taxon>Gunneridae</taxon>
        <taxon>Pentapetalae</taxon>
        <taxon>asterids</taxon>
        <taxon>Ericales</taxon>
        <taxon>Theaceae</taxon>
        <taxon>Camellia</taxon>
    </lineage>
</organism>
<dbReference type="Proteomes" id="UP001060215">
    <property type="component" value="Chromosome 10"/>
</dbReference>
<evidence type="ECO:0000313" key="2">
    <source>
        <dbReference type="Proteomes" id="UP001060215"/>
    </source>
</evidence>
<comment type="caution">
    <text evidence="1">The sequence shown here is derived from an EMBL/GenBank/DDBJ whole genome shotgun (WGS) entry which is preliminary data.</text>
</comment>
<reference evidence="1 2" key="1">
    <citation type="journal article" date="2022" name="Plant J.">
        <title>Chromosome-level genome of Camellia lanceoleosa provides a valuable resource for understanding genome evolution and self-incompatibility.</title>
        <authorList>
            <person name="Gong W."/>
            <person name="Xiao S."/>
            <person name="Wang L."/>
            <person name="Liao Z."/>
            <person name="Chang Y."/>
            <person name="Mo W."/>
            <person name="Hu G."/>
            <person name="Li W."/>
            <person name="Zhao G."/>
            <person name="Zhu H."/>
            <person name="Hu X."/>
            <person name="Ji K."/>
            <person name="Xiang X."/>
            <person name="Song Q."/>
            <person name="Yuan D."/>
            <person name="Jin S."/>
            <person name="Zhang L."/>
        </authorList>
    </citation>
    <scope>NUCLEOTIDE SEQUENCE [LARGE SCALE GENOMIC DNA]</scope>
    <source>
        <strain evidence="1">SQ_2022a</strain>
    </source>
</reference>
<name>A0ACC0G5S3_9ERIC</name>
<accession>A0ACC0G5S3</accession>